<feature type="transmembrane region" description="Helical" evidence="1">
    <location>
        <begin position="12"/>
        <end position="35"/>
    </location>
</feature>
<keyword evidence="3" id="KW-1185">Reference proteome</keyword>
<dbReference type="RefSeq" id="WP_167224984.1">
    <property type="nucleotide sequence ID" value="NZ_JAAQPH010000008.1"/>
</dbReference>
<keyword evidence="1" id="KW-0472">Membrane</keyword>
<evidence type="ECO:0000256" key="1">
    <source>
        <dbReference type="SAM" id="Phobius"/>
    </source>
</evidence>
<keyword evidence="1" id="KW-1133">Transmembrane helix</keyword>
<keyword evidence="1" id="KW-0812">Transmembrane</keyword>
<dbReference type="Proteomes" id="UP000761264">
    <property type="component" value="Unassembled WGS sequence"/>
</dbReference>
<evidence type="ECO:0000313" key="3">
    <source>
        <dbReference type="Proteomes" id="UP000761264"/>
    </source>
</evidence>
<dbReference type="AlphaFoldDB" id="A0A967EXV6"/>
<name>A0A967EXV6_9PROT</name>
<evidence type="ECO:0000313" key="2">
    <source>
        <dbReference type="EMBL" id="NIA69428.1"/>
    </source>
</evidence>
<accession>A0A967EXV6</accession>
<comment type="caution">
    <text evidence="2">The sequence shown here is derived from an EMBL/GenBank/DDBJ whole genome shotgun (WGS) entry which is preliminary data.</text>
</comment>
<protein>
    <submittedName>
        <fullName evidence="2">Uncharacterized protein</fullName>
    </submittedName>
</protein>
<proteinExistence type="predicted"/>
<reference evidence="2" key="1">
    <citation type="submission" date="2020-03" db="EMBL/GenBank/DDBJ databases">
        <title>Genome of Pelagibius litoralis DSM 21314T.</title>
        <authorList>
            <person name="Wang G."/>
        </authorList>
    </citation>
    <scope>NUCLEOTIDE SEQUENCE</scope>
    <source>
        <strain evidence="2">DSM 21314</strain>
    </source>
</reference>
<dbReference type="EMBL" id="JAAQPH010000008">
    <property type="protein sequence ID" value="NIA69428.1"/>
    <property type="molecule type" value="Genomic_DNA"/>
</dbReference>
<organism evidence="2 3">
    <name type="scientific">Pelagibius litoralis</name>
    <dbReference type="NCBI Taxonomy" id="374515"/>
    <lineage>
        <taxon>Bacteria</taxon>
        <taxon>Pseudomonadati</taxon>
        <taxon>Pseudomonadota</taxon>
        <taxon>Alphaproteobacteria</taxon>
        <taxon>Rhodospirillales</taxon>
        <taxon>Rhodovibrionaceae</taxon>
        <taxon>Pelagibius</taxon>
    </lineage>
</organism>
<sequence>MFAKFLDIPYVHVVPVIVPLCVFVIPMALALVTAIRSSRARALDKQETAT</sequence>
<gene>
    <name evidence="2" type="ORF">HBA54_12580</name>
</gene>